<evidence type="ECO:0000313" key="3">
    <source>
        <dbReference type="Proteomes" id="UP001231189"/>
    </source>
</evidence>
<gene>
    <name evidence="2" type="ORF">QYE76_022119</name>
</gene>
<comment type="caution">
    <text evidence="2">The sequence shown here is derived from an EMBL/GenBank/DDBJ whole genome shotgun (WGS) entry which is preliminary data.</text>
</comment>
<name>A0AAD8RAD1_LOLMU</name>
<reference evidence="2" key="1">
    <citation type="submission" date="2023-07" db="EMBL/GenBank/DDBJ databases">
        <title>A chromosome-level genome assembly of Lolium multiflorum.</title>
        <authorList>
            <person name="Chen Y."/>
            <person name="Copetti D."/>
            <person name="Kolliker R."/>
            <person name="Studer B."/>
        </authorList>
    </citation>
    <scope>NUCLEOTIDE SEQUENCE</scope>
    <source>
        <strain evidence="2">02402/16</strain>
        <tissue evidence="2">Leaf</tissue>
    </source>
</reference>
<keyword evidence="3" id="KW-1185">Reference proteome</keyword>
<sequence>MTQARVKALHDKVNSILSTLDLDTTFDGMLPHADVLCVIRYKPREEYVKVGPAPDKEVEGGPLQPENAAQGRHCRHLQTGTAGRSTPALPAGAPWHCRPKHPGTAA</sequence>
<protein>
    <submittedName>
        <fullName evidence="2">Uncharacterized protein</fullName>
    </submittedName>
</protein>
<accession>A0AAD8RAD1</accession>
<dbReference type="EMBL" id="JAUUTY010000006">
    <property type="protein sequence ID" value="KAK1616602.1"/>
    <property type="molecule type" value="Genomic_DNA"/>
</dbReference>
<feature type="compositionally biased region" description="Basic residues" evidence="1">
    <location>
        <begin position="97"/>
        <end position="106"/>
    </location>
</feature>
<proteinExistence type="predicted"/>
<feature type="region of interest" description="Disordered" evidence="1">
    <location>
        <begin position="52"/>
        <end position="106"/>
    </location>
</feature>
<dbReference type="Proteomes" id="UP001231189">
    <property type="component" value="Unassembled WGS sequence"/>
</dbReference>
<dbReference type="AlphaFoldDB" id="A0AAD8RAD1"/>
<evidence type="ECO:0000256" key="1">
    <source>
        <dbReference type="SAM" id="MobiDB-lite"/>
    </source>
</evidence>
<organism evidence="2 3">
    <name type="scientific">Lolium multiflorum</name>
    <name type="common">Italian ryegrass</name>
    <name type="synonym">Lolium perenne subsp. multiflorum</name>
    <dbReference type="NCBI Taxonomy" id="4521"/>
    <lineage>
        <taxon>Eukaryota</taxon>
        <taxon>Viridiplantae</taxon>
        <taxon>Streptophyta</taxon>
        <taxon>Embryophyta</taxon>
        <taxon>Tracheophyta</taxon>
        <taxon>Spermatophyta</taxon>
        <taxon>Magnoliopsida</taxon>
        <taxon>Liliopsida</taxon>
        <taxon>Poales</taxon>
        <taxon>Poaceae</taxon>
        <taxon>BOP clade</taxon>
        <taxon>Pooideae</taxon>
        <taxon>Poodae</taxon>
        <taxon>Poeae</taxon>
        <taxon>Poeae Chloroplast Group 2 (Poeae type)</taxon>
        <taxon>Loliodinae</taxon>
        <taxon>Loliinae</taxon>
        <taxon>Lolium</taxon>
    </lineage>
</organism>
<evidence type="ECO:0000313" key="2">
    <source>
        <dbReference type="EMBL" id="KAK1616602.1"/>
    </source>
</evidence>